<dbReference type="EMBL" id="JAPFFJ010000016">
    <property type="protein sequence ID" value="KAJ6406952.1"/>
    <property type="molecule type" value="Genomic_DNA"/>
</dbReference>
<feature type="region of interest" description="Disordered" evidence="1">
    <location>
        <begin position="27"/>
        <end position="75"/>
    </location>
</feature>
<accession>A0AAD6JKS5</accession>
<evidence type="ECO:0000313" key="3">
    <source>
        <dbReference type="Proteomes" id="UP001162972"/>
    </source>
</evidence>
<dbReference type="AlphaFoldDB" id="A0AAD6JKS5"/>
<name>A0AAD6JKS5_9ROSI</name>
<dbReference type="Proteomes" id="UP001162972">
    <property type="component" value="Chromosome 6"/>
</dbReference>
<comment type="caution">
    <text evidence="2">The sequence shown here is derived from an EMBL/GenBank/DDBJ whole genome shotgun (WGS) entry which is preliminary data.</text>
</comment>
<organism evidence="2 3">
    <name type="scientific">Salix udensis</name>
    <dbReference type="NCBI Taxonomy" id="889485"/>
    <lineage>
        <taxon>Eukaryota</taxon>
        <taxon>Viridiplantae</taxon>
        <taxon>Streptophyta</taxon>
        <taxon>Embryophyta</taxon>
        <taxon>Tracheophyta</taxon>
        <taxon>Spermatophyta</taxon>
        <taxon>Magnoliopsida</taxon>
        <taxon>eudicotyledons</taxon>
        <taxon>Gunneridae</taxon>
        <taxon>Pentapetalae</taxon>
        <taxon>rosids</taxon>
        <taxon>fabids</taxon>
        <taxon>Malpighiales</taxon>
        <taxon>Salicaceae</taxon>
        <taxon>Saliceae</taxon>
        <taxon>Salix</taxon>
    </lineage>
</organism>
<keyword evidence="3" id="KW-1185">Reference proteome</keyword>
<sequence>MGVVSSPLQPTAATLERSLGNMAMMNGARDGQASNGKWKDLFSSNRRADSGTKLATPIEQQSSDEPPWPTNNEEATWPINYEEPVRLNDVQGSSSLNESFDEQRVDPMLMETDVDEWTIVKNRNGKNRVANDTAVVVTSLGVPVSSVGTNVDPLCGVTARSGIRRTSVFPRSKGLKA</sequence>
<feature type="compositionally biased region" description="Polar residues" evidence="1">
    <location>
        <begin position="58"/>
        <end position="74"/>
    </location>
</feature>
<reference evidence="2 3" key="1">
    <citation type="journal article" date="2023" name="Int. J. Mol. Sci.">
        <title>De Novo Assembly and Annotation of 11 Diverse Shrub Willow (Salix) Genomes Reveals Novel Gene Organization in Sex-Linked Regions.</title>
        <authorList>
            <person name="Hyden B."/>
            <person name="Feng K."/>
            <person name="Yates T.B."/>
            <person name="Jawdy S."/>
            <person name="Cereghino C."/>
            <person name="Smart L.B."/>
            <person name="Muchero W."/>
        </authorList>
    </citation>
    <scope>NUCLEOTIDE SEQUENCE [LARGE SCALE GENOMIC DNA]</scope>
    <source>
        <tissue evidence="2">Shoot tip</tissue>
    </source>
</reference>
<evidence type="ECO:0000256" key="1">
    <source>
        <dbReference type="SAM" id="MobiDB-lite"/>
    </source>
</evidence>
<proteinExistence type="predicted"/>
<protein>
    <submittedName>
        <fullName evidence="2">Uncharacterized protein</fullName>
    </submittedName>
</protein>
<evidence type="ECO:0000313" key="2">
    <source>
        <dbReference type="EMBL" id="KAJ6406952.1"/>
    </source>
</evidence>
<gene>
    <name evidence="2" type="ORF">OIU84_010462</name>
</gene>